<feature type="non-terminal residue" evidence="1">
    <location>
        <position position="1"/>
    </location>
</feature>
<dbReference type="EMBL" id="LXQA010104618">
    <property type="protein sequence ID" value="MCI17260.1"/>
    <property type="molecule type" value="Genomic_DNA"/>
</dbReference>
<name>A0A392Q0L4_9FABA</name>
<comment type="caution">
    <text evidence="1">The sequence shown here is derived from an EMBL/GenBank/DDBJ whole genome shotgun (WGS) entry which is preliminary data.</text>
</comment>
<evidence type="ECO:0000313" key="2">
    <source>
        <dbReference type="Proteomes" id="UP000265520"/>
    </source>
</evidence>
<dbReference type="Proteomes" id="UP000265520">
    <property type="component" value="Unassembled WGS sequence"/>
</dbReference>
<reference evidence="1 2" key="1">
    <citation type="journal article" date="2018" name="Front. Plant Sci.">
        <title>Red Clover (Trifolium pratense) and Zigzag Clover (T. medium) - A Picture of Genomic Similarities and Differences.</title>
        <authorList>
            <person name="Dluhosova J."/>
            <person name="Istvanek J."/>
            <person name="Nedelnik J."/>
            <person name="Repkova J."/>
        </authorList>
    </citation>
    <scope>NUCLEOTIDE SEQUENCE [LARGE SCALE GENOMIC DNA]</scope>
    <source>
        <strain evidence="2">cv. 10/8</strain>
        <tissue evidence="1">Leaf</tissue>
    </source>
</reference>
<evidence type="ECO:0000313" key="1">
    <source>
        <dbReference type="EMBL" id="MCI17260.1"/>
    </source>
</evidence>
<keyword evidence="2" id="KW-1185">Reference proteome</keyword>
<organism evidence="1 2">
    <name type="scientific">Trifolium medium</name>
    <dbReference type="NCBI Taxonomy" id="97028"/>
    <lineage>
        <taxon>Eukaryota</taxon>
        <taxon>Viridiplantae</taxon>
        <taxon>Streptophyta</taxon>
        <taxon>Embryophyta</taxon>
        <taxon>Tracheophyta</taxon>
        <taxon>Spermatophyta</taxon>
        <taxon>Magnoliopsida</taxon>
        <taxon>eudicotyledons</taxon>
        <taxon>Gunneridae</taxon>
        <taxon>Pentapetalae</taxon>
        <taxon>rosids</taxon>
        <taxon>fabids</taxon>
        <taxon>Fabales</taxon>
        <taxon>Fabaceae</taxon>
        <taxon>Papilionoideae</taxon>
        <taxon>50 kb inversion clade</taxon>
        <taxon>NPAAA clade</taxon>
        <taxon>Hologalegina</taxon>
        <taxon>IRL clade</taxon>
        <taxon>Trifolieae</taxon>
        <taxon>Trifolium</taxon>
    </lineage>
</organism>
<accession>A0A392Q0L4</accession>
<sequence>KITNGYICTSQNDAIFIQTVTWIQPSGLKNIQRPIFNHKANERAQGSEAVCPFRSHLLVRTNLAKSKNDDLEKSATKT</sequence>
<proteinExistence type="predicted"/>
<dbReference type="AlphaFoldDB" id="A0A392Q0L4"/>
<protein>
    <submittedName>
        <fullName evidence="1">Uncharacterized protein</fullName>
    </submittedName>
</protein>